<dbReference type="Pfam" id="PF10620">
    <property type="entry name" value="MdcG"/>
    <property type="match status" value="1"/>
</dbReference>
<dbReference type="InterPro" id="IPR017557">
    <property type="entry name" value="Holo-ACP_synthase"/>
</dbReference>
<feature type="domain" description="Phosphoribosyl-dephospho-CoA transferase MdcG N-terminal" evidence="4">
    <location>
        <begin position="8"/>
        <end position="79"/>
    </location>
</feature>
<gene>
    <name evidence="5" type="ORF">F934_01412</name>
</gene>
<dbReference type="NCBIfam" id="TIGR03135">
    <property type="entry name" value="malonate_mdcG"/>
    <property type="match status" value="1"/>
</dbReference>
<dbReference type="Pfam" id="PF20866">
    <property type="entry name" value="MdcG_N"/>
    <property type="match status" value="1"/>
</dbReference>
<comment type="caution">
    <text evidence="5">The sequence shown here is derived from an EMBL/GenBank/DDBJ whole genome shotgun (WGS) entry which is preliminary data.</text>
</comment>
<dbReference type="HOGENOM" id="CLU_111981_0_0_6"/>
<keyword evidence="1" id="KW-0808">Transferase</keyword>
<feature type="domain" description="Phosphoribosyl-dephospho-CoA transferase MdcG C-terminal" evidence="3">
    <location>
        <begin position="91"/>
        <end position="199"/>
    </location>
</feature>
<evidence type="ECO:0000259" key="3">
    <source>
        <dbReference type="Pfam" id="PF10620"/>
    </source>
</evidence>
<accession>N9E3F1</accession>
<protein>
    <submittedName>
        <fullName evidence="5">Malonate decarboxylase holo-[acyl-carrier-protein] synthase</fullName>
    </submittedName>
</protein>
<dbReference type="InterPro" id="IPR048903">
    <property type="entry name" value="MdcG_N"/>
</dbReference>
<sequence length="202" mass="22687">MDMMHSFQPHDLLWGMTTKLLPDSAPQWVVDTISEQKPVVVRRAVSACNMVAVGIRGIQRSQRFATEVPINVITKYIQPECLIEQDLSLFPHLQLKLQQVYNVMQSFNMTWGYTGSIGFELATGLRTVTENSDIDLLIRADEPVSKSLAQTILLQLDHLNMKLDVQLQTPQGGVALREWAGKKGSVLLKRNDAAVLVGNPWY</sequence>
<dbReference type="OrthoDB" id="1275217at2"/>
<evidence type="ECO:0000313" key="6">
    <source>
        <dbReference type="Proteomes" id="UP000018417"/>
    </source>
</evidence>
<reference evidence="5 6" key="1">
    <citation type="submission" date="2013-02" db="EMBL/GenBank/DDBJ databases">
        <title>The Genome Sequence of Acinetobacter beijerinckii ANC 3835.</title>
        <authorList>
            <consortium name="The Broad Institute Genome Sequencing Platform"/>
            <consortium name="The Broad Institute Genome Sequencing Center for Infectious Disease"/>
            <person name="Cerqueira G."/>
            <person name="Feldgarden M."/>
            <person name="Courvalin P."/>
            <person name="Perichon B."/>
            <person name="Grillot-Courvalin C."/>
            <person name="Clermont D."/>
            <person name="Rocha E."/>
            <person name="Yoon E.-J."/>
            <person name="Nemec A."/>
            <person name="Walker B."/>
            <person name="Young S.K."/>
            <person name="Zeng Q."/>
            <person name="Gargeya S."/>
            <person name="Fitzgerald M."/>
            <person name="Haas B."/>
            <person name="Abouelleil A."/>
            <person name="Alvarado L."/>
            <person name="Arachchi H.M."/>
            <person name="Berlin A.M."/>
            <person name="Chapman S.B."/>
            <person name="Dewar J."/>
            <person name="Goldberg J."/>
            <person name="Griggs A."/>
            <person name="Gujja S."/>
            <person name="Hansen M."/>
            <person name="Howarth C."/>
            <person name="Imamovic A."/>
            <person name="Larimer J."/>
            <person name="McCowan C."/>
            <person name="Murphy C."/>
            <person name="Neiman D."/>
            <person name="Pearson M."/>
            <person name="Priest M."/>
            <person name="Roberts A."/>
            <person name="Saif S."/>
            <person name="Shea T."/>
            <person name="Sisk P."/>
            <person name="Sykes S."/>
            <person name="Wortman J."/>
            <person name="Nusbaum C."/>
            <person name="Birren B."/>
        </authorList>
    </citation>
    <scope>NUCLEOTIDE SEQUENCE [LARGE SCALE GENOMIC DNA]</scope>
    <source>
        <strain evidence="5 6">ANC 3835</strain>
    </source>
</reference>
<keyword evidence="2" id="KW-0548">Nucleotidyltransferase</keyword>
<dbReference type="PATRIC" id="fig|1217649.3.peg.1349"/>
<dbReference type="NCBIfam" id="NF002332">
    <property type="entry name" value="PRK01293.1"/>
    <property type="match status" value="1"/>
</dbReference>
<name>N9E3F1_9GAMM</name>
<dbReference type="Proteomes" id="UP000018417">
    <property type="component" value="Unassembled WGS sequence"/>
</dbReference>
<dbReference type="AlphaFoldDB" id="N9E3F1"/>
<evidence type="ECO:0000256" key="2">
    <source>
        <dbReference type="ARBA" id="ARBA00022695"/>
    </source>
</evidence>
<dbReference type="EMBL" id="APQK01000012">
    <property type="protein sequence ID" value="ENW04682.1"/>
    <property type="molecule type" value="Genomic_DNA"/>
</dbReference>
<dbReference type="InterPro" id="IPR049180">
    <property type="entry name" value="MdcG_C"/>
</dbReference>
<evidence type="ECO:0000256" key="1">
    <source>
        <dbReference type="ARBA" id="ARBA00022679"/>
    </source>
</evidence>
<evidence type="ECO:0000259" key="4">
    <source>
        <dbReference type="Pfam" id="PF20866"/>
    </source>
</evidence>
<organism evidence="5 6">
    <name type="scientific">Acinetobacter beijerinckii ANC 3835</name>
    <dbReference type="NCBI Taxonomy" id="1217649"/>
    <lineage>
        <taxon>Bacteria</taxon>
        <taxon>Pseudomonadati</taxon>
        <taxon>Pseudomonadota</taxon>
        <taxon>Gammaproteobacteria</taxon>
        <taxon>Moraxellales</taxon>
        <taxon>Moraxellaceae</taxon>
        <taxon>Acinetobacter</taxon>
    </lineage>
</organism>
<dbReference type="RefSeq" id="WP_005053421.1">
    <property type="nucleotide sequence ID" value="NZ_KB849759.1"/>
</dbReference>
<dbReference type="GO" id="GO:0016779">
    <property type="term" value="F:nucleotidyltransferase activity"/>
    <property type="evidence" value="ECO:0007669"/>
    <property type="project" value="UniProtKB-KW"/>
</dbReference>
<evidence type="ECO:0000313" key="5">
    <source>
        <dbReference type="EMBL" id="ENW04682.1"/>
    </source>
</evidence>
<proteinExistence type="predicted"/>